<dbReference type="EC" id="2.8.2.-" evidence="3"/>
<proteinExistence type="inferred from homology"/>
<protein>
    <recommendedName>
        <fullName evidence="3">Sulfotransferase</fullName>
        <ecNumber evidence="3">2.8.2.-</ecNumber>
    </recommendedName>
</protein>
<dbReference type="GO" id="GO:0008146">
    <property type="term" value="F:sulfotransferase activity"/>
    <property type="evidence" value="ECO:0007669"/>
    <property type="project" value="InterPro"/>
</dbReference>
<dbReference type="Pfam" id="PF00685">
    <property type="entry name" value="Sulfotransfer_1"/>
    <property type="match status" value="1"/>
</dbReference>
<dbReference type="Proteomes" id="UP001165190">
    <property type="component" value="Unassembled WGS sequence"/>
</dbReference>
<dbReference type="InterPro" id="IPR027417">
    <property type="entry name" value="P-loop_NTPase"/>
</dbReference>
<evidence type="ECO:0000313" key="5">
    <source>
        <dbReference type="EMBL" id="GMJ03822.1"/>
    </source>
</evidence>
<keyword evidence="2 3" id="KW-0808">Transferase</keyword>
<evidence type="ECO:0000256" key="2">
    <source>
        <dbReference type="ARBA" id="ARBA00022679"/>
    </source>
</evidence>
<name>A0A9W7MKD7_HIBTR</name>
<feature type="domain" description="Sulfotransferase" evidence="4">
    <location>
        <begin position="71"/>
        <end position="330"/>
    </location>
</feature>
<comment type="similarity">
    <text evidence="1 3">Belongs to the sulfotransferase 1 family.</text>
</comment>
<evidence type="ECO:0000259" key="4">
    <source>
        <dbReference type="Pfam" id="PF00685"/>
    </source>
</evidence>
<dbReference type="InterPro" id="IPR000863">
    <property type="entry name" value="Sulfotransferase_dom"/>
</dbReference>
<dbReference type="PANTHER" id="PTHR11783">
    <property type="entry name" value="SULFOTRANSFERASE SULT"/>
    <property type="match status" value="1"/>
</dbReference>
<keyword evidence="6" id="KW-1185">Reference proteome</keyword>
<dbReference type="AlphaFoldDB" id="A0A9W7MKD7"/>
<comment type="caution">
    <text evidence="5">The sequence shown here is derived from an EMBL/GenBank/DDBJ whole genome shotgun (WGS) entry which is preliminary data.</text>
</comment>
<dbReference type="EMBL" id="BSYR01000038">
    <property type="protein sequence ID" value="GMJ03822.1"/>
    <property type="molecule type" value="Genomic_DNA"/>
</dbReference>
<sequence>MDAAESSKAKIASLIQDVKKSWDDELQQLVHTLPKEEGWISGSLYLFQGFWCPAIVLKPVVSFQTHFQALDSDVMVATFPKCGTTWLKALTFSTLYRDRFARDEHPLFTSTPHQLVRFMEYDVYANNPCPDLENICVYKPRLFASHVPHASLPTSIKDSKCKIVYVCRNPMDMFVSLWLFSNKLRDENQESLSPDKVFDMFCRGICAFGPIFDHALEYWNASRENPDKVLFLKYEDLKEDINSQLKRLAMFLGVPFTEDEEKQGVVAEIAKVCSFDKLRELEVNKKGLHISGIPHKDFFRKGKVGDWSNYLTSSMVERLEELIHEKLDGSSLTFNFSSKISLDEA</sequence>
<evidence type="ECO:0000313" key="6">
    <source>
        <dbReference type="Proteomes" id="UP001165190"/>
    </source>
</evidence>
<evidence type="ECO:0000256" key="1">
    <source>
        <dbReference type="ARBA" id="ARBA00005771"/>
    </source>
</evidence>
<dbReference type="OrthoDB" id="205623at2759"/>
<organism evidence="5 6">
    <name type="scientific">Hibiscus trionum</name>
    <name type="common">Flower of an hour</name>
    <dbReference type="NCBI Taxonomy" id="183268"/>
    <lineage>
        <taxon>Eukaryota</taxon>
        <taxon>Viridiplantae</taxon>
        <taxon>Streptophyta</taxon>
        <taxon>Embryophyta</taxon>
        <taxon>Tracheophyta</taxon>
        <taxon>Spermatophyta</taxon>
        <taxon>Magnoliopsida</taxon>
        <taxon>eudicotyledons</taxon>
        <taxon>Gunneridae</taxon>
        <taxon>Pentapetalae</taxon>
        <taxon>rosids</taxon>
        <taxon>malvids</taxon>
        <taxon>Malvales</taxon>
        <taxon>Malvaceae</taxon>
        <taxon>Malvoideae</taxon>
        <taxon>Hibiscus</taxon>
    </lineage>
</organism>
<accession>A0A9W7MKD7</accession>
<evidence type="ECO:0000256" key="3">
    <source>
        <dbReference type="RuleBase" id="RU361155"/>
    </source>
</evidence>
<dbReference type="Gene3D" id="3.40.50.300">
    <property type="entry name" value="P-loop containing nucleotide triphosphate hydrolases"/>
    <property type="match status" value="1"/>
</dbReference>
<gene>
    <name evidence="5" type="ORF">HRI_004051400</name>
</gene>
<dbReference type="SUPFAM" id="SSF52540">
    <property type="entry name" value="P-loop containing nucleoside triphosphate hydrolases"/>
    <property type="match status" value="1"/>
</dbReference>
<reference evidence="5" key="1">
    <citation type="submission" date="2023-05" db="EMBL/GenBank/DDBJ databases">
        <title>Genome and transcriptome analyses reveal genes involved in the formation of fine ridges on petal epidermal cells in Hibiscus trionum.</title>
        <authorList>
            <person name="Koshimizu S."/>
            <person name="Masuda S."/>
            <person name="Ishii T."/>
            <person name="Shirasu K."/>
            <person name="Hoshino A."/>
            <person name="Arita M."/>
        </authorList>
    </citation>
    <scope>NUCLEOTIDE SEQUENCE</scope>
    <source>
        <strain evidence="5">Hamamatsu line</strain>
    </source>
</reference>